<protein>
    <submittedName>
        <fullName evidence="1">Uncharacterized protein</fullName>
    </submittedName>
</protein>
<evidence type="ECO:0000313" key="1">
    <source>
        <dbReference type="EMBL" id="UWZ37822.1"/>
    </source>
</evidence>
<gene>
    <name evidence="1" type="ORF">Drose_05990</name>
</gene>
<dbReference type="RefSeq" id="WP_260727185.1">
    <property type="nucleotide sequence ID" value="NZ_BAAABS010000033.1"/>
</dbReference>
<organism evidence="1 2">
    <name type="scientific">Dactylosporangium roseum</name>
    <dbReference type="NCBI Taxonomy" id="47989"/>
    <lineage>
        <taxon>Bacteria</taxon>
        <taxon>Bacillati</taxon>
        <taxon>Actinomycetota</taxon>
        <taxon>Actinomycetes</taxon>
        <taxon>Micromonosporales</taxon>
        <taxon>Micromonosporaceae</taxon>
        <taxon>Dactylosporangium</taxon>
    </lineage>
</organism>
<keyword evidence="2" id="KW-1185">Reference proteome</keyword>
<dbReference type="Proteomes" id="UP001058271">
    <property type="component" value="Chromosome"/>
</dbReference>
<reference evidence="1" key="1">
    <citation type="submission" date="2021-04" db="EMBL/GenBank/DDBJ databases">
        <title>Biosynthetic gene clusters of Dactylosporangioum roseum.</title>
        <authorList>
            <person name="Hartkoorn R.C."/>
            <person name="Beaudoing E."/>
            <person name="Hot D."/>
            <person name="Moureu S."/>
        </authorList>
    </citation>
    <scope>NUCLEOTIDE SEQUENCE</scope>
    <source>
        <strain evidence="1">NRRL B-16295</strain>
    </source>
</reference>
<sequence length="83" mass="9205">MALRGTPQERREQKARQRAANRVAHVQARAGAARGGHQLVVVACNAALAASKRINDEARMRLARAIAEVVERHDTAENRKENR</sequence>
<dbReference type="EMBL" id="CP073721">
    <property type="protein sequence ID" value="UWZ37822.1"/>
    <property type="molecule type" value="Genomic_DNA"/>
</dbReference>
<proteinExistence type="predicted"/>
<name>A0ABY5Z8M1_9ACTN</name>
<accession>A0ABY5Z8M1</accession>
<evidence type="ECO:0000313" key="2">
    <source>
        <dbReference type="Proteomes" id="UP001058271"/>
    </source>
</evidence>